<evidence type="ECO:0000256" key="2">
    <source>
        <dbReference type="ARBA" id="ARBA00004648"/>
    </source>
</evidence>
<evidence type="ECO:0000256" key="7">
    <source>
        <dbReference type="ARBA" id="ARBA00022824"/>
    </source>
</evidence>
<evidence type="ECO:0000256" key="11">
    <source>
        <dbReference type="ARBA" id="ARBA00023136"/>
    </source>
</evidence>
<evidence type="ECO:0000256" key="8">
    <source>
        <dbReference type="ARBA" id="ARBA00022968"/>
    </source>
</evidence>
<dbReference type="InterPro" id="IPR043538">
    <property type="entry name" value="XYLT"/>
</dbReference>
<keyword evidence="7" id="KW-0256">Endoplasmic reticulum</keyword>
<keyword evidence="11" id="KW-0472">Membrane</keyword>
<organism evidence="15 16">
    <name type="scientific">Lactiplantibacillus paraplantarum</name>
    <dbReference type="NCBI Taxonomy" id="60520"/>
    <lineage>
        <taxon>Bacteria</taxon>
        <taxon>Bacillati</taxon>
        <taxon>Bacillota</taxon>
        <taxon>Bacilli</taxon>
        <taxon>Lactobacillales</taxon>
        <taxon>Lactobacillaceae</taxon>
        <taxon>Lactiplantibacillus</taxon>
    </lineage>
</organism>
<geneLocation type="plasmid" evidence="15 16">
    <name>unnamed1</name>
</geneLocation>
<keyword evidence="4 15" id="KW-0808">Transferase</keyword>
<evidence type="ECO:0000256" key="5">
    <source>
        <dbReference type="ARBA" id="ARBA00022692"/>
    </source>
</evidence>
<dbReference type="PANTHER" id="PTHR46025">
    <property type="entry name" value="XYLOSYLTRANSFERASE OXT"/>
    <property type="match status" value="1"/>
</dbReference>
<evidence type="ECO:0000256" key="10">
    <source>
        <dbReference type="ARBA" id="ARBA00023034"/>
    </source>
</evidence>
<comment type="subcellular location">
    <subcellularLocation>
        <location evidence="2">Endoplasmic reticulum membrane</location>
        <topology evidence="2">Single-pass type II membrane protein</topology>
    </subcellularLocation>
    <subcellularLocation>
        <location evidence="1">Golgi apparatus membrane</location>
        <topology evidence="1">Single-pass type II membrane protein</topology>
    </subcellularLocation>
</comment>
<name>A0AAD0TU59_9LACO</name>
<evidence type="ECO:0000256" key="3">
    <source>
        <dbReference type="ARBA" id="ARBA00022676"/>
    </source>
</evidence>
<dbReference type="Proteomes" id="UP000277896">
    <property type="component" value="Plasmid unnamed1"/>
</dbReference>
<evidence type="ECO:0000256" key="13">
    <source>
        <dbReference type="ARBA" id="ARBA00023180"/>
    </source>
</evidence>
<evidence type="ECO:0000256" key="14">
    <source>
        <dbReference type="ARBA" id="ARBA00042865"/>
    </source>
</evidence>
<keyword evidence="12" id="KW-1015">Disulfide bond</keyword>
<evidence type="ECO:0000256" key="9">
    <source>
        <dbReference type="ARBA" id="ARBA00022989"/>
    </source>
</evidence>
<keyword evidence="10" id="KW-0333">Golgi apparatus</keyword>
<dbReference type="PANTHER" id="PTHR46025:SF3">
    <property type="entry name" value="XYLOSYLTRANSFERASE OXT"/>
    <property type="match status" value="1"/>
</dbReference>
<evidence type="ECO:0000256" key="4">
    <source>
        <dbReference type="ARBA" id="ARBA00022679"/>
    </source>
</evidence>
<proteinExistence type="predicted"/>
<dbReference type="AlphaFoldDB" id="A0AAD0TU59"/>
<evidence type="ECO:0000313" key="16">
    <source>
        <dbReference type="Proteomes" id="UP000277896"/>
    </source>
</evidence>
<keyword evidence="8" id="KW-0735">Signal-anchor</keyword>
<dbReference type="Pfam" id="PF02485">
    <property type="entry name" value="Branch"/>
    <property type="match status" value="1"/>
</dbReference>
<evidence type="ECO:0000256" key="1">
    <source>
        <dbReference type="ARBA" id="ARBA00004323"/>
    </source>
</evidence>
<dbReference type="GO" id="GO:0030158">
    <property type="term" value="F:protein xylosyltransferase activity"/>
    <property type="evidence" value="ECO:0007669"/>
    <property type="project" value="InterPro"/>
</dbReference>
<evidence type="ECO:0000256" key="6">
    <source>
        <dbReference type="ARBA" id="ARBA00022723"/>
    </source>
</evidence>
<reference evidence="15 16" key="1">
    <citation type="submission" date="2018-10" db="EMBL/GenBank/DDBJ databases">
        <title>Genome seuquencing of Lactobacillus species.</title>
        <authorList>
            <person name="Baek C."/>
            <person name="Yi H."/>
        </authorList>
    </citation>
    <scope>NUCLEOTIDE SEQUENCE [LARGE SCALE GENOMIC DNA]</scope>
    <source>
        <strain evidence="15 16">DSM 10667</strain>
        <plasmid evidence="15 16">unnamed1</plasmid>
    </source>
</reference>
<dbReference type="RefSeq" id="WP_056988647.1">
    <property type="nucleotide sequence ID" value="NZ_BJZG01000071.1"/>
</dbReference>
<protein>
    <recommendedName>
        <fullName evidence="14">Peptide O-xylosyltransferase</fullName>
    </recommendedName>
</protein>
<dbReference type="GO" id="GO:0015012">
    <property type="term" value="P:heparan sulfate proteoglycan biosynthetic process"/>
    <property type="evidence" value="ECO:0007669"/>
    <property type="project" value="TreeGrafter"/>
</dbReference>
<gene>
    <name evidence="15" type="ORF">LP667_15635</name>
</gene>
<dbReference type="EMBL" id="CP032745">
    <property type="protein sequence ID" value="AYJ40228.1"/>
    <property type="molecule type" value="Genomic_DNA"/>
</dbReference>
<accession>A0AAD0TU59</accession>
<keyword evidence="9" id="KW-1133">Transmembrane helix</keyword>
<dbReference type="GO" id="GO:0046872">
    <property type="term" value="F:metal ion binding"/>
    <property type="evidence" value="ECO:0007669"/>
    <property type="project" value="UniProtKB-KW"/>
</dbReference>
<evidence type="ECO:0000256" key="12">
    <source>
        <dbReference type="ARBA" id="ARBA00023157"/>
    </source>
</evidence>
<keyword evidence="13" id="KW-0325">Glycoprotein</keyword>
<keyword evidence="3" id="KW-0328">Glycosyltransferase</keyword>
<keyword evidence="15" id="KW-0614">Plasmid</keyword>
<evidence type="ECO:0000313" key="15">
    <source>
        <dbReference type="EMBL" id="AYJ40228.1"/>
    </source>
</evidence>
<sequence>MSKHAYLIIAHHQFELLCKLLTLIDDVRNDIFIHIDGKADHVPYQKIKESVGRSKLYFTSRTRVKWGGYSQIKSEIILLKAATKQQHYDYYHLLSGADLPLVNQDKIHNFFDLNQGMEFVQFQKSKISEIKKRRVKYFYLFQEHLKKKAGILAHFQEVSLRLQELLRINRISNTNIEFQMGSNWFSITDNFAKLIVANEKMINETFRYTKCCDEIFIQTILVNSSFKNYIYERQFSDSLTANQRFIHWSDIGPQDLTMKDLDQMYRSGCLFARKFNLEKDRQVVTEIESRCMTD</sequence>
<keyword evidence="5" id="KW-0812">Transmembrane</keyword>
<dbReference type="InterPro" id="IPR003406">
    <property type="entry name" value="Glyco_trans_14"/>
</dbReference>
<keyword evidence="6" id="KW-0479">Metal-binding</keyword>
<dbReference type="GO" id="GO:0050650">
    <property type="term" value="P:chondroitin sulfate proteoglycan biosynthetic process"/>
    <property type="evidence" value="ECO:0007669"/>
    <property type="project" value="TreeGrafter"/>
</dbReference>
<dbReference type="GO" id="GO:0016020">
    <property type="term" value="C:membrane"/>
    <property type="evidence" value="ECO:0007669"/>
    <property type="project" value="InterPro"/>
</dbReference>